<dbReference type="InterPro" id="IPR004473">
    <property type="entry name" value="Restrct_endonuc_typeI_HsdR"/>
</dbReference>
<evidence type="ECO:0000256" key="5">
    <source>
        <dbReference type="ARBA" id="ARBA00022747"/>
    </source>
</evidence>
<keyword evidence="8 10" id="KW-0067">ATP-binding</keyword>
<dbReference type="EC" id="3.1.21.3" evidence="10"/>
<dbReference type="InterPro" id="IPR055180">
    <property type="entry name" value="HsdR_RecA-like_helicase_dom_2"/>
</dbReference>
<dbReference type="InterPro" id="IPR040980">
    <property type="entry name" value="SWI2_SNF2"/>
</dbReference>
<dbReference type="InterPro" id="IPR014001">
    <property type="entry name" value="Helicase_ATP-bd"/>
</dbReference>
<dbReference type="NCBIfam" id="TIGR00348">
    <property type="entry name" value="hsdR"/>
    <property type="match status" value="1"/>
</dbReference>
<keyword evidence="3" id="KW-0540">Nuclease</keyword>
<protein>
    <recommendedName>
        <fullName evidence="10">Type I restriction enzyme endonuclease subunit</fullName>
        <shortName evidence="10">R protein</shortName>
        <ecNumber evidence="10">3.1.21.3</ecNumber>
    </recommendedName>
</protein>
<dbReference type="SMART" id="SM00487">
    <property type="entry name" value="DEXDc"/>
    <property type="match status" value="1"/>
</dbReference>
<dbReference type="EMBL" id="LBXN01000081">
    <property type="protein sequence ID" value="KKR31143.1"/>
    <property type="molecule type" value="Genomic_DNA"/>
</dbReference>
<dbReference type="GO" id="GO:0009035">
    <property type="term" value="F:type I site-specific deoxyribonuclease activity"/>
    <property type="evidence" value="ECO:0007669"/>
    <property type="project" value="UniProtKB-EC"/>
</dbReference>
<evidence type="ECO:0000313" key="13">
    <source>
        <dbReference type="Proteomes" id="UP000034539"/>
    </source>
</evidence>
<dbReference type="InterPro" id="IPR007409">
    <property type="entry name" value="Restrct_endonuc_type1_HsdR_N"/>
</dbReference>
<keyword evidence="9 10" id="KW-0238">DNA-binding</keyword>
<dbReference type="Pfam" id="PF04313">
    <property type="entry name" value="HSDR_N"/>
    <property type="match status" value="1"/>
</dbReference>
<dbReference type="GO" id="GO:0003677">
    <property type="term" value="F:DNA binding"/>
    <property type="evidence" value="ECO:0007669"/>
    <property type="project" value="UniProtKB-KW"/>
</dbReference>
<dbReference type="Pfam" id="PF18766">
    <property type="entry name" value="SWI2_SNF2"/>
    <property type="match status" value="1"/>
</dbReference>
<evidence type="ECO:0000256" key="8">
    <source>
        <dbReference type="ARBA" id="ARBA00022840"/>
    </source>
</evidence>
<dbReference type="AlphaFoldDB" id="A0A0G0PTC8"/>
<keyword evidence="4 10" id="KW-0547">Nucleotide-binding</keyword>
<keyword evidence="7 10" id="KW-0378">Hydrolase</keyword>
<proteinExistence type="inferred from homology"/>
<name>A0A0G0PTC8_9BACT</name>
<reference evidence="12 13" key="1">
    <citation type="journal article" date="2015" name="Nature">
        <title>rRNA introns, odd ribosomes, and small enigmatic genomes across a large radiation of phyla.</title>
        <authorList>
            <person name="Brown C.T."/>
            <person name="Hug L.A."/>
            <person name="Thomas B.C."/>
            <person name="Sharon I."/>
            <person name="Castelle C.J."/>
            <person name="Singh A."/>
            <person name="Wilkins M.J."/>
            <person name="Williams K.H."/>
            <person name="Banfield J.F."/>
        </authorList>
    </citation>
    <scope>NUCLEOTIDE SEQUENCE [LARGE SCALE GENOMIC DNA]</scope>
</reference>
<dbReference type="SUPFAM" id="SSF52540">
    <property type="entry name" value="P-loop containing nucleoside triphosphate hydrolases"/>
    <property type="match status" value="1"/>
</dbReference>
<comment type="similarity">
    <text evidence="2 10">Belongs to the HsdR family.</text>
</comment>
<feature type="domain" description="Helicase ATP-binding" evidence="11">
    <location>
        <begin position="284"/>
        <end position="449"/>
    </location>
</feature>
<organism evidence="12 13">
    <name type="scientific">Candidatus Gottesmanbacteria bacterium GW2011_GWC2_39_8</name>
    <dbReference type="NCBI Taxonomy" id="1618450"/>
    <lineage>
        <taxon>Bacteria</taxon>
        <taxon>Candidatus Gottesmaniibacteriota</taxon>
    </lineage>
</organism>
<evidence type="ECO:0000259" key="11">
    <source>
        <dbReference type="PROSITE" id="PS51192"/>
    </source>
</evidence>
<comment type="caution">
    <text evidence="12">The sequence shown here is derived from an EMBL/GenBank/DDBJ whole genome shotgun (WGS) entry which is preliminary data.</text>
</comment>
<keyword evidence="6" id="KW-0255">Endonuclease</keyword>
<gene>
    <name evidence="12" type="ORF">UT63_C0081G0001</name>
</gene>
<dbReference type="Gene3D" id="3.90.1570.50">
    <property type="match status" value="1"/>
</dbReference>
<dbReference type="InterPro" id="IPR027417">
    <property type="entry name" value="P-loop_NTPase"/>
</dbReference>
<accession>A0A0G0PTC8</accession>
<sequence>MIFLNEDTLVQQTTADYLRDGLGWDSIYAYNQETFGSEGFLGRKSDREVVLTRYLKDALKKFNPNLPETAYDEAIRQVVDYSQSQSMLSSNYDKYQLFKDGVLVSYQGDHGEIKKERLRLFDFNTATNNHFLAVRELWIQGNLYRRRIDIVGFINGIPLLFVECKNIHKDLKNAFERNFADYKDTIPHFFHHNAIVMLANGDKAKIGTITAGYEHFHEWKRLSETDHGVVDMETLLKGVCDKKNFMDIFENFIVYDDSTGKQIKVLAKNHQYLGVNKVIKSLNDPTRAKGKLGVFWHTQGAGKSYSMVFFSTKVHRKIGGNYTFLICTDREDLDTQIYKTFAGCGVADNDKTPCRPSSGRNLGELMSQQKAYVFTTIQKFNQEVDPDEGYTKRDDIIVMTDEAHRTQYGTLSLNMRNALPNANFIGFTGTPLFTNDQITEKVFGKYISTYDFQRAVEDKATVPLYYDSRGDTLGVATNDINERIAEKLEEIENDDIDVSQRLEKELKRDYHIITAEKRLNQIAKDFVDHYSTSWEAGKAMFVCIDKLTCVRMHKLIGQYWDQKTEEIKESWKMASGEEKDQLANQLAWMGETKMAVIVSEEQGEVEKFRKWGFDITPHRRLIKNGFELSDGMRIDVDSAFKKEEHQFRIAIVCAMWLTGFDVPSLANLYLDKPLKAHTLMQAIARANRVNGDKNNGLISDYCGILKNLRKALATFTGTGDTGRTGGLGPDELDPTRTKEELLKDLKETIELVSNYLHDRKASHDAIMNASGFERNKAIIIAKEAVNENDETRKKFEVMCREVFIKFKACLTIPGVNTYRDHYSAINIIYKSLQKDRDQADISDIIKQLHEVIDEAITVTPDRVKESSLPYDISKINFDRLRKEFEHTKTKNTTVQSLKSVIEKKLQPLIQRNPLRTDFQEHYETIIDEYNKEKDRKSRLKCQNMCLN</sequence>
<evidence type="ECO:0000256" key="1">
    <source>
        <dbReference type="ARBA" id="ARBA00000851"/>
    </source>
</evidence>
<dbReference type="CDD" id="cd18800">
    <property type="entry name" value="SF2_C_EcoR124I-like"/>
    <property type="match status" value="1"/>
</dbReference>
<evidence type="ECO:0000256" key="7">
    <source>
        <dbReference type="ARBA" id="ARBA00022801"/>
    </source>
</evidence>
<evidence type="ECO:0000256" key="3">
    <source>
        <dbReference type="ARBA" id="ARBA00022722"/>
    </source>
</evidence>
<dbReference type="CDD" id="cd22332">
    <property type="entry name" value="HsdR_N"/>
    <property type="match status" value="1"/>
</dbReference>
<dbReference type="GO" id="GO:0005524">
    <property type="term" value="F:ATP binding"/>
    <property type="evidence" value="ECO:0007669"/>
    <property type="project" value="UniProtKB-KW"/>
</dbReference>
<dbReference type="Proteomes" id="UP000034539">
    <property type="component" value="Unassembled WGS sequence"/>
</dbReference>
<dbReference type="PROSITE" id="PS51192">
    <property type="entry name" value="HELICASE_ATP_BIND_1"/>
    <property type="match status" value="1"/>
</dbReference>
<evidence type="ECO:0000313" key="12">
    <source>
        <dbReference type="EMBL" id="KKR31143.1"/>
    </source>
</evidence>
<dbReference type="PANTHER" id="PTHR30195:SF15">
    <property type="entry name" value="TYPE I RESTRICTION ENZYME HINDI ENDONUCLEASE SUBUNIT"/>
    <property type="match status" value="1"/>
</dbReference>
<dbReference type="Gene3D" id="3.40.50.300">
    <property type="entry name" value="P-loop containing nucleotide triphosphate hydrolases"/>
    <property type="match status" value="2"/>
</dbReference>
<evidence type="ECO:0000256" key="2">
    <source>
        <dbReference type="ARBA" id="ARBA00008598"/>
    </source>
</evidence>
<comment type="subunit">
    <text evidence="10">The type I restriction/modification system is composed of three polypeptides R, M and S.</text>
</comment>
<comment type="function">
    <text evidence="10">Subunit R is required for both nuclease and ATPase activities, but not for modification.</text>
</comment>
<comment type="catalytic activity">
    <reaction evidence="1 10">
        <text>Endonucleolytic cleavage of DNA to give random double-stranded fragments with terminal 5'-phosphates, ATP is simultaneously hydrolyzed.</text>
        <dbReference type="EC" id="3.1.21.3"/>
    </reaction>
</comment>
<evidence type="ECO:0000256" key="4">
    <source>
        <dbReference type="ARBA" id="ARBA00022741"/>
    </source>
</evidence>
<dbReference type="PANTHER" id="PTHR30195">
    <property type="entry name" value="TYPE I SITE-SPECIFIC DEOXYRIBONUCLEASE PROTEIN SUBUNIT M AND R"/>
    <property type="match status" value="1"/>
</dbReference>
<dbReference type="Pfam" id="PF22679">
    <property type="entry name" value="T1R_D3-like"/>
    <property type="match status" value="1"/>
</dbReference>
<keyword evidence="5 10" id="KW-0680">Restriction system</keyword>
<evidence type="ECO:0000256" key="6">
    <source>
        <dbReference type="ARBA" id="ARBA00022759"/>
    </source>
</evidence>
<dbReference type="InterPro" id="IPR051268">
    <property type="entry name" value="Type-I_R_enzyme_R_subunit"/>
</dbReference>
<evidence type="ECO:0000256" key="9">
    <source>
        <dbReference type="ARBA" id="ARBA00023125"/>
    </source>
</evidence>
<evidence type="ECO:0000256" key="10">
    <source>
        <dbReference type="RuleBase" id="RU364115"/>
    </source>
</evidence>
<dbReference type="PATRIC" id="fig|1618450.3.peg.1391"/>
<dbReference type="GO" id="GO:0009307">
    <property type="term" value="P:DNA restriction-modification system"/>
    <property type="evidence" value="ECO:0007669"/>
    <property type="project" value="UniProtKB-KW"/>
</dbReference>